<keyword evidence="1" id="KW-0472">Membrane</keyword>
<evidence type="ECO:0000313" key="2">
    <source>
        <dbReference type="EMBL" id="QSQ08653.1"/>
    </source>
</evidence>
<gene>
    <name evidence="2" type="ORF">H0A61_00991</name>
</gene>
<evidence type="ECO:0000313" key="3">
    <source>
        <dbReference type="Proteomes" id="UP000662904"/>
    </source>
</evidence>
<proteinExistence type="predicted"/>
<dbReference type="InterPro" id="IPR043765">
    <property type="entry name" value="DUF5711"/>
</dbReference>
<keyword evidence="1" id="KW-1133">Transmembrane helix</keyword>
<dbReference type="Pfam" id="PF18975">
    <property type="entry name" value="DUF5711"/>
    <property type="match status" value="1"/>
</dbReference>
<dbReference type="InterPro" id="IPR015943">
    <property type="entry name" value="WD40/YVTN_repeat-like_dom_sf"/>
</dbReference>
<dbReference type="Proteomes" id="UP000662904">
    <property type="component" value="Chromosome"/>
</dbReference>
<feature type="transmembrane region" description="Helical" evidence="1">
    <location>
        <begin position="7"/>
        <end position="26"/>
    </location>
</feature>
<dbReference type="AlphaFoldDB" id="A0A8A0RKA4"/>
<keyword evidence="1" id="KW-0812">Transmembrane</keyword>
<name>A0A8A0RKA4_9FIRM</name>
<dbReference type="SUPFAM" id="SSF50998">
    <property type="entry name" value="Quinoprotein alcohol dehydrogenase-like"/>
    <property type="match status" value="1"/>
</dbReference>
<dbReference type="RefSeq" id="WP_206708858.1">
    <property type="nucleotide sequence ID" value="NZ_CP059066.1"/>
</dbReference>
<organism evidence="2 3">
    <name type="scientific">Koleobacter methoxysyntrophicus</name>
    <dbReference type="NCBI Taxonomy" id="2751313"/>
    <lineage>
        <taxon>Bacteria</taxon>
        <taxon>Bacillati</taxon>
        <taxon>Bacillota</taxon>
        <taxon>Clostridia</taxon>
        <taxon>Koleobacterales</taxon>
        <taxon>Koleobacteraceae</taxon>
        <taxon>Koleobacter</taxon>
    </lineage>
</organism>
<accession>A0A8A0RKA4</accession>
<keyword evidence="3" id="KW-1185">Reference proteome</keyword>
<dbReference type="EMBL" id="CP059066">
    <property type="protein sequence ID" value="QSQ08653.1"/>
    <property type="molecule type" value="Genomic_DNA"/>
</dbReference>
<evidence type="ECO:0000256" key="1">
    <source>
        <dbReference type="SAM" id="Phobius"/>
    </source>
</evidence>
<evidence type="ECO:0008006" key="4">
    <source>
        <dbReference type="Google" id="ProtNLM"/>
    </source>
</evidence>
<reference evidence="2" key="1">
    <citation type="submission" date="2020-07" db="EMBL/GenBank/DDBJ databases">
        <title>Koleobacter methoxysyntrophicus gen. nov., sp. nov., a novel anaerobic bacterium isolated from deep subsurface oil field and proposal of Koleobacterales ord. nov. in the phylum Firmicutes.</title>
        <authorList>
            <person name="Sakamoto S."/>
            <person name="Tamaki H."/>
        </authorList>
    </citation>
    <scope>NUCLEOTIDE SEQUENCE</scope>
    <source>
        <strain evidence="2">NRmbB1</strain>
    </source>
</reference>
<protein>
    <recommendedName>
        <fullName evidence="4">PQQ-binding-like beta-propeller repeat protein</fullName>
    </recommendedName>
</protein>
<dbReference type="KEGG" id="kme:H0A61_00991"/>
<dbReference type="Gene3D" id="2.130.10.10">
    <property type="entry name" value="YVTN repeat-like/Quinoprotein amine dehydrogenase"/>
    <property type="match status" value="1"/>
</dbReference>
<sequence>MSGGRRNIIILAGLLLIMVVIFYLLIDGITPLQFDKDLPSFSAEPLQIDNVLYFDRNCIICGRGERLEGYRPDNFEPLWGIKPGFPVKKIWNTDGGFILDTSKGIEMFDPAAKKTLWRFSAGEGPQRLLDVCGGFSLMEGRIKGEEEFNLFFIDDKGELKWNFPLNSETLINGCIASDGEYIAVSTLKVQNSINGKIIMFNSKGELLWAKAYDDELITFLNFNKDGELTALKENTLVRFSPEGQLKREQTLGGQILRASASREGYLVLCRRESPESNILKGGRNVLELYNPSGRRQWQVELDHECRDIKITDDGRIIIALLDNSVLALTVRGEFVGEYRTDFSINGIVTPPEGIPFIINHAEGSALINNY</sequence>
<dbReference type="InterPro" id="IPR011047">
    <property type="entry name" value="Quinoprotein_ADH-like_sf"/>
</dbReference>